<accession>A0A834XGU7</accession>
<dbReference type="GO" id="GO:0003676">
    <property type="term" value="F:nucleic acid binding"/>
    <property type="evidence" value="ECO:0007669"/>
    <property type="project" value="InterPro"/>
</dbReference>
<dbReference type="InterPro" id="IPR044730">
    <property type="entry name" value="RNase_H-like_dom_plant"/>
</dbReference>
<comment type="caution">
    <text evidence="7">The sequence shown here is derived from an EMBL/GenBank/DDBJ whole genome shotgun (WGS) entry which is preliminary data.</text>
</comment>
<feature type="region of interest" description="Disordered" evidence="3">
    <location>
        <begin position="1"/>
        <end position="39"/>
    </location>
</feature>
<keyword evidence="8" id="KW-1185">Reference proteome</keyword>
<evidence type="ECO:0000259" key="4">
    <source>
        <dbReference type="Pfam" id="PF13456"/>
    </source>
</evidence>
<dbReference type="InterPro" id="IPR053151">
    <property type="entry name" value="RNase_H-like"/>
</dbReference>
<feature type="domain" description="Reverse transcriptase zinc-binding" evidence="5">
    <location>
        <begin position="151"/>
        <end position="232"/>
    </location>
</feature>
<sequence length="484" mass="54281">MSSRERKKASVERKSSNYIDDDLKQKVEPQESSTSSSQNEFPMVRVEILERGFMINVFSEKNSPGMLVSVLEAFEQLGLDVLDARVSCEDSFQLEAVGGSQDGGGQWDIEKVNEVFEPLVAEAVIKIPLSRSNPKDSWMWRFNANAYKVVHNSYSRTNTWTRYSSVWKKIWKANLLPKIRSFCWRACRGILPTCINLKNRGVDVDTRCCVCGLDDEDTCHALVAWPVLKPLWDNYMPDVGGPINTNVAFVEWFSNNVQRGHDRNRAIRDGKWEAPMWREMKVNVDASLLKQGKGGIGCVVRNFQGRCLAAFAKRMKNIESAELLEAFAFLEGLELAKNLRCDNIILEGDAKKVADLIHGSSQNLSHLGMLVDDIRKGMKNFSRVKVQWVPRNSNAVADRIANFACNLDQSQVWLEDFPQFISDVLISDSGRDSAVLALSPEIAAAALLRQLQTVWRSGVVRAAFTMALTPLQHVGGGTPPGPRR</sequence>
<feature type="compositionally biased region" description="Basic and acidic residues" evidence="3">
    <location>
        <begin position="8"/>
        <end position="29"/>
    </location>
</feature>
<dbReference type="PANTHER" id="PTHR47723:SF21">
    <property type="entry name" value="POLYNUCLEOTIDYL TRANSFERASE, RIBONUCLEASE H-LIKE SUPERFAMILY PROTEIN"/>
    <property type="match status" value="1"/>
</dbReference>
<reference evidence="7" key="1">
    <citation type="submission" date="2020-09" db="EMBL/GenBank/DDBJ databases">
        <title>Genome-Enabled Discovery of Anthraquinone Biosynthesis in Senna tora.</title>
        <authorList>
            <person name="Kang S.-H."/>
            <person name="Pandey R.P."/>
            <person name="Lee C.-M."/>
            <person name="Sim J.-S."/>
            <person name="Jeong J.-T."/>
            <person name="Choi B.-S."/>
            <person name="Jung M."/>
            <person name="Ginzburg D."/>
            <person name="Zhao K."/>
            <person name="Won S.Y."/>
            <person name="Oh T.-J."/>
            <person name="Yu Y."/>
            <person name="Kim N.-H."/>
            <person name="Lee O.R."/>
            <person name="Lee T.-H."/>
            <person name="Bashyal P."/>
            <person name="Kim T.-S."/>
            <person name="Lee W.-H."/>
            <person name="Kawkins C."/>
            <person name="Kim C.-K."/>
            <person name="Kim J.S."/>
            <person name="Ahn B.O."/>
            <person name="Rhee S.Y."/>
            <person name="Sohng J.K."/>
        </authorList>
    </citation>
    <scope>NUCLEOTIDE SEQUENCE</scope>
    <source>
        <tissue evidence="7">Leaf</tissue>
    </source>
</reference>
<evidence type="ECO:0000259" key="5">
    <source>
        <dbReference type="Pfam" id="PF13966"/>
    </source>
</evidence>
<dbReference type="InterPro" id="IPR012337">
    <property type="entry name" value="RNaseH-like_sf"/>
</dbReference>
<dbReference type="SUPFAM" id="SSF53098">
    <property type="entry name" value="Ribonuclease H-like"/>
    <property type="match status" value="1"/>
</dbReference>
<dbReference type="GO" id="GO:0005634">
    <property type="term" value="C:nucleus"/>
    <property type="evidence" value="ECO:0007669"/>
    <property type="project" value="UniProtKB-SubCell"/>
</dbReference>
<evidence type="ECO:0000256" key="3">
    <source>
        <dbReference type="SAM" id="MobiDB-lite"/>
    </source>
</evidence>
<feature type="domain" description="Plant bHLH transcription factor ACT-like" evidence="6">
    <location>
        <begin position="43"/>
        <end position="113"/>
    </location>
</feature>
<evidence type="ECO:0000313" key="7">
    <source>
        <dbReference type="EMBL" id="KAF7845245.1"/>
    </source>
</evidence>
<dbReference type="Gene3D" id="3.30.420.10">
    <property type="entry name" value="Ribonuclease H-like superfamily/Ribonuclease H"/>
    <property type="match status" value="1"/>
</dbReference>
<feature type="compositionally biased region" description="Polar residues" evidence="3">
    <location>
        <begin position="30"/>
        <end position="39"/>
    </location>
</feature>
<dbReference type="GO" id="GO:0004523">
    <property type="term" value="F:RNA-DNA hybrid ribonuclease activity"/>
    <property type="evidence" value="ECO:0007669"/>
    <property type="project" value="InterPro"/>
</dbReference>
<dbReference type="Pfam" id="PF13456">
    <property type="entry name" value="RVT_3"/>
    <property type="match status" value="1"/>
</dbReference>
<dbReference type="InterPro" id="IPR036397">
    <property type="entry name" value="RNaseH_sf"/>
</dbReference>
<organism evidence="7 8">
    <name type="scientific">Senna tora</name>
    <dbReference type="NCBI Taxonomy" id="362788"/>
    <lineage>
        <taxon>Eukaryota</taxon>
        <taxon>Viridiplantae</taxon>
        <taxon>Streptophyta</taxon>
        <taxon>Embryophyta</taxon>
        <taxon>Tracheophyta</taxon>
        <taxon>Spermatophyta</taxon>
        <taxon>Magnoliopsida</taxon>
        <taxon>eudicotyledons</taxon>
        <taxon>Gunneridae</taxon>
        <taxon>Pentapetalae</taxon>
        <taxon>rosids</taxon>
        <taxon>fabids</taxon>
        <taxon>Fabales</taxon>
        <taxon>Fabaceae</taxon>
        <taxon>Caesalpinioideae</taxon>
        <taxon>Cassia clade</taxon>
        <taxon>Senna</taxon>
    </lineage>
</organism>
<dbReference type="InterPro" id="IPR026960">
    <property type="entry name" value="RVT-Znf"/>
</dbReference>
<name>A0A834XGU7_9FABA</name>
<gene>
    <name evidence="7" type="ORF">G2W53_002150</name>
</gene>
<protein>
    <submittedName>
        <fullName evidence="7">Transcription factor SCREAM2-like isoform X1</fullName>
    </submittedName>
</protein>
<dbReference type="EMBL" id="JAAIUW010000001">
    <property type="protein sequence ID" value="KAF7845245.1"/>
    <property type="molecule type" value="Genomic_DNA"/>
</dbReference>
<dbReference type="InterPro" id="IPR002156">
    <property type="entry name" value="RNaseH_domain"/>
</dbReference>
<dbReference type="Pfam" id="PF13966">
    <property type="entry name" value="zf-RVT"/>
    <property type="match status" value="1"/>
</dbReference>
<dbReference type="CDD" id="cd06222">
    <property type="entry name" value="RNase_H_like"/>
    <property type="match status" value="1"/>
</dbReference>
<evidence type="ECO:0000259" key="6">
    <source>
        <dbReference type="Pfam" id="PF22754"/>
    </source>
</evidence>
<evidence type="ECO:0000313" key="8">
    <source>
        <dbReference type="Proteomes" id="UP000634136"/>
    </source>
</evidence>
<feature type="domain" description="RNase H type-1" evidence="4">
    <location>
        <begin position="283"/>
        <end position="404"/>
    </location>
</feature>
<dbReference type="GO" id="GO:0080090">
    <property type="term" value="P:regulation of primary metabolic process"/>
    <property type="evidence" value="ECO:0007669"/>
    <property type="project" value="UniProtKB-ARBA"/>
</dbReference>
<comment type="subcellular location">
    <subcellularLocation>
        <location evidence="1">Nucleus</location>
    </subcellularLocation>
</comment>
<proteinExistence type="predicted"/>
<evidence type="ECO:0000256" key="2">
    <source>
        <dbReference type="ARBA" id="ARBA00023242"/>
    </source>
</evidence>
<dbReference type="Proteomes" id="UP000634136">
    <property type="component" value="Unassembled WGS sequence"/>
</dbReference>
<dbReference type="InterPro" id="IPR054502">
    <property type="entry name" value="bHLH-TF_ACT-like_plant"/>
</dbReference>
<dbReference type="OrthoDB" id="1906820at2759"/>
<keyword evidence="2" id="KW-0539">Nucleus</keyword>
<dbReference type="Pfam" id="PF22754">
    <property type="entry name" value="bHLH-TF_ACT-like_plant"/>
    <property type="match status" value="1"/>
</dbReference>
<evidence type="ECO:0000256" key="1">
    <source>
        <dbReference type="ARBA" id="ARBA00004123"/>
    </source>
</evidence>
<dbReference type="PANTHER" id="PTHR47723">
    <property type="entry name" value="OS05G0353850 PROTEIN"/>
    <property type="match status" value="1"/>
</dbReference>
<dbReference type="AlphaFoldDB" id="A0A834XGU7"/>